<reference evidence="2 3" key="1">
    <citation type="submission" date="2014-04" db="EMBL/GenBank/DDBJ databases">
        <authorList>
            <person name="Bishop-Lilly K.A."/>
            <person name="Broomall S.M."/>
            <person name="Chain P.S."/>
            <person name="Chertkov O."/>
            <person name="Coyne S.R."/>
            <person name="Daligault H.E."/>
            <person name="Davenport K.W."/>
            <person name="Erkkila T."/>
            <person name="Frey K.G."/>
            <person name="Gibbons H.S."/>
            <person name="Gu W."/>
            <person name="Jaissle J."/>
            <person name="Johnson S.L."/>
            <person name="Koroleva G.I."/>
            <person name="Ladner J.T."/>
            <person name="Lo C.-C."/>
            <person name="Minogue T.D."/>
            <person name="Munk C."/>
            <person name="Palacios G.F."/>
            <person name="Redden C.L."/>
            <person name="Rosenzweig C.N."/>
            <person name="Scholz M.B."/>
            <person name="Teshima H."/>
            <person name="Xu Y."/>
        </authorList>
    </citation>
    <scope>NUCLEOTIDE SEQUENCE [LARGE SCALE GENOMIC DNA]</scope>
    <source>
        <strain evidence="2 3">8244</strain>
    </source>
</reference>
<organism evidence="2 3">
    <name type="scientific">Paenibacillus macerans</name>
    <name type="common">Bacillus macerans</name>
    <dbReference type="NCBI Taxonomy" id="44252"/>
    <lineage>
        <taxon>Bacteria</taxon>
        <taxon>Bacillati</taxon>
        <taxon>Bacillota</taxon>
        <taxon>Bacilli</taxon>
        <taxon>Bacillales</taxon>
        <taxon>Paenibacillaceae</taxon>
        <taxon>Paenibacillus</taxon>
    </lineage>
</organism>
<dbReference type="Pfam" id="PF06500">
    <property type="entry name" value="FrsA-like"/>
    <property type="match status" value="1"/>
</dbReference>
<dbReference type="HOGENOM" id="CLU_034451_1_0_9"/>
<dbReference type="EMBL" id="JMQA01000037">
    <property type="protein sequence ID" value="KFN06568.1"/>
    <property type="molecule type" value="Genomic_DNA"/>
</dbReference>
<dbReference type="Proteomes" id="UP000029278">
    <property type="component" value="Unassembled WGS sequence"/>
</dbReference>
<keyword evidence="1" id="KW-0378">Hydrolase</keyword>
<dbReference type="GeneID" id="77009616"/>
<dbReference type="Gene3D" id="3.40.50.1820">
    <property type="entry name" value="alpha/beta hydrolase"/>
    <property type="match status" value="1"/>
</dbReference>
<proteinExistence type="predicted"/>
<dbReference type="AlphaFoldDB" id="A0A090Z898"/>
<dbReference type="InterPro" id="IPR010520">
    <property type="entry name" value="FrsA-like"/>
</dbReference>
<dbReference type="Gene3D" id="1.20.1440.110">
    <property type="entry name" value="acylaminoacyl peptidase"/>
    <property type="match status" value="1"/>
</dbReference>
<evidence type="ECO:0000313" key="3">
    <source>
        <dbReference type="Proteomes" id="UP000029278"/>
    </source>
</evidence>
<accession>A0A090Z898</accession>
<dbReference type="InterPro" id="IPR029058">
    <property type="entry name" value="AB_hydrolase_fold"/>
</dbReference>
<dbReference type="GO" id="GO:0016787">
    <property type="term" value="F:hydrolase activity"/>
    <property type="evidence" value="ECO:0007669"/>
    <property type="project" value="UniProtKB-KW"/>
</dbReference>
<evidence type="ECO:0000256" key="1">
    <source>
        <dbReference type="ARBA" id="ARBA00022801"/>
    </source>
</evidence>
<name>A0A090Z898_PAEMA</name>
<sequence length="396" mass="45489">MRLVFNDQTFSFELLRTLSYAPYGGADIGECLSTAYRIKEGDFESWYTEWYKTAERIQALADDSLKRGNRISAKEFYMRASNYYRTAEFFLHGAPGDPRILETWDKSRSAFRQAIQFMDFVEQVEIPYEGTRLPGYFYRVDDERRPTLIVHGGYDSTGEELYWEVAAAALQRGYNCLTFEGPGQGAVIREQHLPFRNDWENVVSPVVDFLWNRAEVDPQRIALMGISFGGHLAPRAAAFEHRLAACIANDGLFSFQFGEMGRKLQQGFHGDLDDPINMEKFIRILMEKNVNIRWAIENGMFTYRAKSISELVAKTAAYTLEGVADKIQCPTLVCEAEHDHFFAGQPQMLYDALACPKTYMKFTAEECAEEHCQFGALLLFNHRLFEWLDQTLQVGK</sequence>
<dbReference type="RefSeq" id="WP_036626294.1">
    <property type="nucleotide sequence ID" value="NZ_BGML01000012.1"/>
</dbReference>
<dbReference type="PANTHER" id="PTHR22946:SF12">
    <property type="entry name" value="CONIDIAL PIGMENT BIOSYNTHESIS PROTEIN AYG1 (AFU_ORTHOLOGUE AFUA_2G17550)"/>
    <property type="match status" value="1"/>
</dbReference>
<gene>
    <name evidence="2" type="ORF">DJ90_4224</name>
</gene>
<dbReference type="InterPro" id="IPR050261">
    <property type="entry name" value="FrsA_esterase"/>
</dbReference>
<dbReference type="STRING" id="44252.DJ90_4224"/>
<dbReference type="OrthoDB" id="9812921at2"/>
<evidence type="ECO:0000313" key="2">
    <source>
        <dbReference type="EMBL" id="KFN06568.1"/>
    </source>
</evidence>
<keyword evidence="3" id="KW-1185">Reference proteome</keyword>
<protein>
    <submittedName>
        <fullName evidence="2">Prolyl oligopeptidase family protein</fullName>
    </submittedName>
</protein>
<comment type="caution">
    <text evidence="2">The sequence shown here is derived from an EMBL/GenBank/DDBJ whole genome shotgun (WGS) entry which is preliminary data.</text>
</comment>
<dbReference type="PANTHER" id="PTHR22946">
    <property type="entry name" value="DIENELACTONE HYDROLASE DOMAIN-CONTAINING PROTEIN-RELATED"/>
    <property type="match status" value="1"/>
</dbReference>
<dbReference type="SUPFAM" id="SSF53474">
    <property type="entry name" value="alpha/beta-Hydrolases"/>
    <property type="match status" value="1"/>
</dbReference>
<dbReference type="PATRIC" id="fig|44252.3.peg.4212"/>